<dbReference type="FunFam" id="3.90.930.12:FF:000001">
    <property type="entry name" value="50S ribosomal protein L6"/>
    <property type="match status" value="1"/>
</dbReference>
<dbReference type="GO" id="GO:0002181">
    <property type="term" value="P:cytoplasmic translation"/>
    <property type="evidence" value="ECO:0007669"/>
    <property type="project" value="TreeGrafter"/>
</dbReference>
<name>A0A1G2HDY0_9BACT</name>
<feature type="domain" description="Large ribosomal subunit protein uL6 alpha-beta" evidence="7">
    <location>
        <begin position="91"/>
        <end position="163"/>
    </location>
</feature>
<dbReference type="HAMAP" id="MF_01365_B">
    <property type="entry name" value="Ribosomal_uL6_B"/>
    <property type="match status" value="1"/>
</dbReference>
<dbReference type="GO" id="GO:0003735">
    <property type="term" value="F:structural constituent of ribosome"/>
    <property type="evidence" value="ECO:0007669"/>
    <property type="project" value="UniProtKB-UniRule"/>
</dbReference>
<dbReference type="PANTHER" id="PTHR11655">
    <property type="entry name" value="60S/50S RIBOSOMAL PROTEIN L6/L9"/>
    <property type="match status" value="1"/>
</dbReference>
<keyword evidence="4 6" id="KW-0699">rRNA-binding</keyword>
<dbReference type="PRINTS" id="PR00059">
    <property type="entry name" value="RIBOSOMALL6"/>
</dbReference>
<comment type="similarity">
    <text evidence="1 4 5">Belongs to the universal ribosomal protein uL6 family.</text>
</comment>
<evidence type="ECO:0000313" key="9">
    <source>
        <dbReference type="Proteomes" id="UP000178835"/>
    </source>
</evidence>
<keyword evidence="4 6" id="KW-0694">RNA-binding</keyword>
<protein>
    <recommendedName>
        <fullName evidence="4">Large ribosomal subunit protein uL6</fullName>
    </recommendedName>
</protein>
<comment type="subunit">
    <text evidence="4">Part of the 50S ribosomal subunit.</text>
</comment>
<dbReference type="InterPro" id="IPR020040">
    <property type="entry name" value="Ribosomal_uL6_a/b-dom"/>
</dbReference>
<dbReference type="PROSITE" id="PS00525">
    <property type="entry name" value="RIBOSOMAL_L6_1"/>
    <property type="match status" value="1"/>
</dbReference>
<sequence>MSRIGKKPIVIPDKVEVDIEGKKIKTKGPLGELGLELPAELGIEKRDNVLVLELANKTPKNRALWGLFRSLTANTVIGVSEGFEKQLDIEGVGYRAEVKDKDLVMQLGYSHPVVMPVPEGLKVSVEKSTITVSGTDKQKVGQFAADIRSKRKPEPYKGKGIRYKGEYVRRKAGKRAATTGA</sequence>
<dbReference type="PANTHER" id="PTHR11655:SF14">
    <property type="entry name" value="LARGE RIBOSOMAL SUBUNIT PROTEIN UL6M"/>
    <property type="match status" value="1"/>
</dbReference>
<dbReference type="InterPro" id="IPR000702">
    <property type="entry name" value="Ribosomal_uL6-like"/>
</dbReference>
<organism evidence="8 9">
    <name type="scientific">Candidatus Spechtbacteria bacterium RIFCSPLOWO2_01_FULL_43_12</name>
    <dbReference type="NCBI Taxonomy" id="1802162"/>
    <lineage>
        <taxon>Bacteria</taxon>
        <taxon>Candidatus Spechtiibacteriota</taxon>
    </lineage>
</organism>
<dbReference type="SUPFAM" id="SSF56053">
    <property type="entry name" value="Ribosomal protein L6"/>
    <property type="match status" value="2"/>
</dbReference>
<keyword evidence="2 4" id="KW-0689">Ribosomal protein</keyword>
<evidence type="ECO:0000256" key="5">
    <source>
        <dbReference type="RuleBase" id="RU003869"/>
    </source>
</evidence>
<dbReference type="InterPro" id="IPR019906">
    <property type="entry name" value="Ribosomal_uL6_bac-type"/>
</dbReference>
<evidence type="ECO:0000256" key="3">
    <source>
        <dbReference type="ARBA" id="ARBA00023274"/>
    </source>
</evidence>
<dbReference type="Proteomes" id="UP000178835">
    <property type="component" value="Unassembled WGS sequence"/>
</dbReference>
<evidence type="ECO:0000256" key="6">
    <source>
        <dbReference type="RuleBase" id="RU003870"/>
    </source>
</evidence>
<proteinExistence type="inferred from homology"/>
<evidence type="ECO:0000259" key="7">
    <source>
        <dbReference type="Pfam" id="PF00347"/>
    </source>
</evidence>
<dbReference type="InterPro" id="IPR002358">
    <property type="entry name" value="Ribosomal_uL6_CS"/>
</dbReference>
<dbReference type="Gene3D" id="3.90.930.12">
    <property type="entry name" value="Ribosomal protein L6, alpha-beta domain"/>
    <property type="match status" value="2"/>
</dbReference>
<dbReference type="EMBL" id="MHOH01000017">
    <property type="protein sequence ID" value="OGZ60599.1"/>
    <property type="molecule type" value="Genomic_DNA"/>
</dbReference>
<dbReference type="PIRSF" id="PIRSF002162">
    <property type="entry name" value="Ribosomal_L6"/>
    <property type="match status" value="1"/>
</dbReference>
<dbReference type="GO" id="GO:0022625">
    <property type="term" value="C:cytosolic large ribosomal subunit"/>
    <property type="evidence" value="ECO:0007669"/>
    <property type="project" value="UniProtKB-UniRule"/>
</dbReference>
<evidence type="ECO:0000313" key="8">
    <source>
        <dbReference type="EMBL" id="OGZ60599.1"/>
    </source>
</evidence>
<dbReference type="AlphaFoldDB" id="A0A1G2HDY0"/>
<evidence type="ECO:0000256" key="2">
    <source>
        <dbReference type="ARBA" id="ARBA00022980"/>
    </source>
</evidence>
<gene>
    <name evidence="4" type="primary">rplF</name>
    <name evidence="8" type="ORF">A2919_01830</name>
</gene>
<reference evidence="8 9" key="1">
    <citation type="journal article" date="2016" name="Nat. Commun.">
        <title>Thousands of microbial genomes shed light on interconnected biogeochemical processes in an aquifer system.</title>
        <authorList>
            <person name="Anantharaman K."/>
            <person name="Brown C.T."/>
            <person name="Hug L.A."/>
            <person name="Sharon I."/>
            <person name="Castelle C.J."/>
            <person name="Probst A.J."/>
            <person name="Thomas B.C."/>
            <person name="Singh A."/>
            <person name="Wilkins M.J."/>
            <person name="Karaoz U."/>
            <person name="Brodie E.L."/>
            <person name="Williams K.H."/>
            <person name="Hubbard S.S."/>
            <person name="Banfield J.F."/>
        </authorList>
    </citation>
    <scope>NUCLEOTIDE SEQUENCE [LARGE SCALE GENOMIC DNA]</scope>
</reference>
<evidence type="ECO:0000256" key="4">
    <source>
        <dbReference type="HAMAP-Rule" id="MF_01365"/>
    </source>
</evidence>
<keyword evidence="3 4" id="KW-0687">Ribonucleoprotein</keyword>
<evidence type="ECO:0000256" key="1">
    <source>
        <dbReference type="ARBA" id="ARBA00009356"/>
    </source>
</evidence>
<dbReference type="InterPro" id="IPR036789">
    <property type="entry name" value="Ribosomal_uL6-like_a/b-dom_sf"/>
</dbReference>
<comment type="function">
    <text evidence="4 6">This protein binds to the 23S rRNA, and is important in its secondary structure. It is located near the subunit interface in the base of the L7/L12 stalk, and near the tRNA binding site of the peptidyltransferase center.</text>
</comment>
<comment type="caution">
    <text evidence="8">The sequence shown here is derived from an EMBL/GenBank/DDBJ whole genome shotgun (WGS) entry which is preliminary data.</text>
</comment>
<dbReference type="NCBIfam" id="TIGR03654">
    <property type="entry name" value="L6_bact"/>
    <property type="match status" value="1"/>
</dbReference>
<feature type="domain" description="Large ribosomal subunit protein uL6 alpha-beta" evidence="7">
    <location>
        <begin position="11"/>
        <end position="82"/>
    </location>
</feature>
<accession>A0A1G2HDY0</accession>
<dbReference type="Pfam" id="PF00347">
    <property type="entry name" value="Ribosomal_L6"/>
    <property type="match status" value="2"/>
</dbReference>
<dbReference type="GO" id="GO:0019843">
    <property type="term" value="F:rRNA binding"/>
    <property type="evidence" value="ECO:0007669"/>
    <property type="project" value="UniProtKB-UniRule"/>
</dbReference>